<evidence type="ECO:0000313" key="3">
    <source>
        <dbReference type="EMBL" id="MCC4233263.1"/>
    </source>
</evidence>
<dbReference type="SUPFAM" id="SSF52266">
    <property type="entry name" value="SGNH hydrolase"/>
    <property type="match status" value="1"/>
</dbReference>
<gene>
    <name evidence="3" type="ORF">LL253_11245</name>
</gene>
<protein>
    <submittedName>
        <fullName evidence="3">9-O-acetylesterase</fullName>
    </submittedName>
</protein>
<evidence type="ECO:0000313" key="4">
    <source>
        <dbReference type="Proteomes" id="UP001198830"/>
    </source>
</evidence>
<dbReference type="Pfam" id="PF03629">
    <property type="entry name" value="SASA"/>
    <property type="match status" value="1"/>
</dbReference>
<feature type="domain" description="Sialate O-acetylesterase" evidence="2">
    <location>
        <begin position="379"/>
        <end position="501"/>
    </location>
</feature>
<dbReference type="Gene3D" id="2.60.120.260">
    <property type="entry name" value="Galactose-binding domain-like"/>
    <property type="match status" value="1"/>
</dbReference>
<dbReference type="PANTHER" id="PTHR22901:SF0">
    <property type="entry name" value="SIALATE O-ACETYLESTERASE"/>
    <property type="match status" value="1"/>
</dbReference>
<keyword evidence="4" id="KW-1185">Reference proteome</keyword>
<name>A0ABS8H4C6_9SPHN</name>
<dbReference type="Gene3D" id="3.40.50.1110">
    <property type="entry name" value="SGNH hydrolase"/>
    <property type="match status" value="1"/>
</dbReference>
<accession>A0ABS8H4C6</accession>
<sequence length="613" mass="64736">MIQRDEPITITGSASAGNLVTVSMGGVERSAKAGKDGRFAATFPPVTAGQPFDIEARSPSGRVVSHDVLAGDVYLCSGQSNMELEVRHAQDAMGQIRNSADPALRLMTIPRAVADQPRQAFAQAPIWKTAGPDSVPDFSAACYYMARELRKSAGVPIGAIASSWGGSQISPWMGERAQAAVGNSAQSDLLALHARNATEGERAASAQWESWWRKATGDRAGAEPWQPGAKMDWADAPAMSAWEDWGIPPLASYNGMVWFRRDFTLSAAQAKGEAALSLGTLDDVGRAWINGQPVGMGARAWQPTTLSVPPGILKAGRNMLIVNVVDNYDKGGLLGPADDMALRPSQGDAVPLGDGWRYAVARTSPPGAPRVPWSDVTGTSTLYNGMIAPLGGIKLKGVAWYQGESDTDIPGYAGRLAAMIADWRQQFGQPDLGFAIVQLAGYGKPATRPGESGWAQLRDAQRTAVTADAHAGLATAVDLGDPFDIHPGEKQELGRRLARVMRALAYGAPIAKSGPQAAGAVKSGDGAVIVRFTGVEGGLHLRSGVQALGFEMCGSGDDTCRYVQAQVQGDHVILTGDGKPAERVRYAWADYPVMNLYDGTPLPIGPSEVPIAR</sequence>
<dbReference type="EMBL" id="JAJGNP010000008">
    <property type="protein sequence ID" value="MCC4233263.1"/>
    <property type="molecule type" value="Genomic_DNA"/>
</dbReference>
<dbReference type="Proteomes" id="UP001198830">
    <property type="component" value="Unassembled WGS sequence"/>
</dbReference>
<dbReference type="InterPro" id="IPR036514">
    <property type="entry name" value="SGNH_hydro_sf"/>
</dbReference>
<proteinExistence type="predicted"/>
<dbReference type="InterPro" id="IPR039329">
    <property type="entry name" value="SIAE"/>
</dbReference>
<evidence type="ECO:0000256" key="1">
    <source>
        <dbReference type="ARBA" id="ARBA00022801"/>
    </source>
</evidence>
<dbReference type="InterPro" id="IPR008979">
    <property type="entry name" value="Galactose-bd-like_sf"/>
</dbReference>
<keyword evidence="1" id="KW-0378">Hydrolase</keyword>
<dbReference type="SUPFAM" id="SSF49785">
    <property type="entry name" value="Galactose-binding domain-like"/>
    <property type="match status" value="1"/>
</dbReference>
<dbReference type="InterPro" id="IPR013783">
    <property type="entry name" value="Ig-like_fold"/>
</dbReference>
<evidence type="ECO:0000259" key="2">
    <source>
        <dbReference type="Pfam" id="PF03629"/>
    </source>
</evidence>
<organism evidence="3 4">
    <name type="scientific">Sphingobium soli</name>
    <dbReference type="NCBI Taxonomy" id="1591116"/>
    <lineage>
        <taxon>Bacteria</taxon>
        <taxon>Pseudomonadati</taxon>
        <taxon>Pseudomonadota</taxon>
        <taxon>Alphaproteobacteria</taxon>
        <taxon>Sphingomonadales</taxon>
        <taxon>Sphingomonadaceae</taxon>
        <taxon>Sphingobium</taxon>
    </lineage>
</organism>
<comment type="caution">
    <text evidence="3">The sequence shown here is derived from an EMBL/GenBank/DDBJ whole genome shotgun (WGS) entry which is preliminary data.</text>
</comment>
<reference evidence="3 4" key="1">
    <citation type="submission" date="2021-10" db="EMBL/GenBank/DDBJ databases">
        <title>The diversity and Nitrogen Metabolism of Culturable Nitrate-Utilizing Bacteria Within the Oxygen Minimum Zone of the Changjiang (Yangtze River)Estuary.</title>
        <authorList>
            <person name="Zhang D."/>
            <person name="Zheng J."/>
            <person name="Liu S."/>
            <person name="He W."/>
        </authorList>
    </citation>
    <scope>NUCLEOTIDE SEQUENCE [LARGE SCALE GENOMIC DNA]</scope>
    <source>
        <strain evidence="3 4">FXH275-2</strain>
    </source>
</reference>
<dbReference type="PANTHER" id="PTHR22901">
    <property type="entry name" value="SIALATE O-ACETYLESTERASE"/>
    <property type="match status" value="1"/>
</dbReference>
<dbReference type="InterPro" id="IPR005181">
    <property type="entry name" value="SASA"/>
</dbReference>
<dbReference type="Gene3D" id="2.60.40.10">
    <property type="entry name" value="Immunoglobulins"/>
    <property type="match status" value="1"/>
</dbReference>